<dbReference type="OrthoDB" id="540635at2759"/>
<dbReference type="InterPro" id="IPR036396">
    <property type="entry name" value="Cyt_P450_sf"/>
</dbReference>
<feature type="region of interest" description="Disordered" evidence="3">
    <location>
        <begin position="101"/>
        <end position="125"/>
    </location>
</feature>
<feature type="compositionally biased region" description="Gly residues" evidence="3">
    <location>
        <begin position="109"/>
        <end position="124"/>
    </location>
</feature>
<dbReference type="PRINTS" id="PR00463">
    <property type="entry name" value="EP450I"/>
</dbReference>
<dbReference type="PRINTS" id="PR00385">
    <property type="entry name" value="P450"/>
</dbReference>
<keyword evidence="2" id="KW-0503">Monooxygenase</keyword>
<evidence type="ECO:0000256" key="3">
    <source>
        <dbReference type="SAM" id="MobiDB-lite"/>
    </source>
</evidence>
<dbReference type="InterPro" id="IPR001128">
    <property type="entry name" value="Cyt_P450"/>
</dbReference>
<comment type="caution">
    <text evidence="4">The sequence shown here is derived from an EMBL/GenBank/DDBJ whole genome shotgun (WGS) entry which is preliminary data.</text>
</comment>
<dbReference type="EMBL" id="LSYV01000005">
    <property type="protein sequence ID" value="KXZ54778.1"/>
    <property type="molecule type" value="Genomic_DNA"/>
</dbReference>
<dbReference type="PANTHER" id="PTHR24301">
    <property type="entry name" value="THROMBOXANE-A SYNTHASE"/>
    <property type="match status" value="1"/>
</dbReference>
<dbReference type="AlphaFoldDB" id="A0A150GYM3"/>
<reference evidence="5" key="1">
    <citation type="journal article" date="2016" name="Nat. Commun.">
        <title>The Gonium pectorale genome demonstrates co-option of cell cycle regulation during the evolution of multicellularity.</title>
        <authorList>
            <person name="Hanschen E.R."/>
            <person name="Marriage T.N."/>
            <person name="Ferris P.J."/>
            <person name="Hamaji T."/>
            <person name="Toyoda A."/>
            <person name="Fujiyama A."/>
            <person name="Neme R."/>
            <person name="Noguchi H."/>
            <person name="Minakuchi Y."/>
            <person name="Suzuki M."/>
            <person name="Kawai-Toyooka H."/>
            <person name="Smith D.R."/>
            <person name="Sparks H."/>
            <person name="Anderson J."/>
            <person name="Bakaric R."/>
            <person name="Luria V."/>
            <person name="Karger A."/>
            <person name="Kirschner M.W."/>
            <person name="Durand P.M."/>
            <person name="Michod R.E."/>
            <person name="Nozaki H."/>
            <person name="Olson B.J."/>
        </authorList>
    </citation>
    <scope>NUCLEOTIDE SEQUENCE [LARGE SCALE GENOMIC DNA]</scope>
    <source>
        <strain evidence="5">NIES-2863</strain>
    </source>
</reference>
<comment type="similarity">
    <text evidence="2">Belongs to the cytochrome P450 family.</text>
</comment>
<sequence>MLENTMSFLPLLDHPLKAVAFAILAVLTWLGWYPIRRWRYRSLPGPFGLPFLGNLPSLASGDATEFLNRCIAKYGNVTKIWFGTRPWVVVAEPSLVRVDFGTTDDDDPGQGGGGQGEAVGGKAGAGAAAQGGDAASAGRALMHACTAVFRCLQLENATVYLPLQLIFPSLRPIIRWLAAHLPDRAQADNMSARSAVASASRRLMEAWQESKAAAAAGAGEAQGPAAGGAGSVFRSVGGGISGSSFMAAMMEGRRGAGREERLSDIEVIAQGFTFLLAGFETTADTLALAAFLLATHPEAAARLQAEVEAMGAGELTAELLAQLPYTDAVLQETLRLYPPLPFLMREAREDVDMGEGRVAPKGSFLALQIHAMHTSPELFPHPDRFMPERWLPEGRAALGPADPHAYAPFGVGARMCVGYKLANMVAKAALVRTFARFDVSLHPRQPLPLRMRTGLSRVPADGVWVSLRDRRAGAPPATALATAAAPPPADS</sequence>
<evidence type="ECO:0000256" key="1">
    <source>
        <dbReference type="PIRSR" id="PIRSR602401-1"/>
    </source>
</evidence>
<evidence type="ECO:0008006" key="6">
    <source>
        <dbReference type="Google" id="ProtNLM"/>
    </source>
</evidence>
<dbReference type="SUPFAM" id="SSF48264">
    <property type="entry name" value="Cytochrome P450"/>
    <property type="match status" value="1"/>
</dbReference>
<evidence type="ECO:0000256" key="2">
    <source>
        <dbReference type="RuleBase" id="RU000461"/>
    </source>
</evidence>
<dbReference type="InterPro" id="IPR002401">
    <property type="entry name" value="Cyt_P450_E_grp-I"/>
</dbReference>
<organism evidence="4 5">
    <name type="scientific">Gonium pectorale</name>
    <name type="common">Green alga</name>
    <dbReference type="NCBI Taxonomy" id="33097"/>
    <lineage>
        <taxon>Eukaryota</taxon>
        <taxon>Viridiplantae</taxon>
        <taxon>Chlorophyta</taxon>
        <taxon>core chlorophytes</taxon>
        <taxon>Chlorophyceae</taxon>
        <taxon>CS clade</taxon>
        <taxon>Chlamydomonadales</taxon>
        <taxon>Volvocaceae</taxon>
        <taxon>Gonium</taxon>
    </lineage>
</organism>
<dbReference type="STRING" id="33097.A0A150GYM3"/>
<keyword evidence="1 2" id="KW-0408">Iron</keyword>
<dbReference type="GO" id="GO:0005506">
    <property type="term" value="F:iron ion binding"/>
    <property type="evidence" value="ECO:0007669"/>
    <property type="project" value="InterPro"/>
</dbReference>
<keyword evidence="2" id="KW-0560">Oxidoreductase</keyword>
<keyword evidence="1 2" id="KW-0349">Heme</keyword>
<accession>A0A150GYM3</accession>
<dbReference type="GO" id="GO:0004497">
    <property type="term" value="F:monooxygenase activity"/>
    <property type="evidence" value="ECO:0007669"/>
    <property type="project" value="UniProtKB-KW"/>
</dbReference>
<feature type="binding site" description="axial binding residue" evidence="1">
    <location>
        <position position="416"/>
    </location>
    <ligand>
        <name>heme</name>
        <dbReference type="ChEBI" id="CHEBI:30413"/>
    </ligand>
    <ligandPart>
        <name>Fe</name>
        <dbReference type="ChEBI" id="CHEBI:18248"/>
    </ligandPart>
</feature>
<keyword evidence="5" id="KW-1185">Reference proteome</keyword>
<dbReference type="Gene3D" id="1.10.630.10">
    <property type="entry name" value="Cytochrome P450"/>
    <property type="match status" value="2"/>
</dbReference>
<keyword evidence="1 2" id="KW-0479">Metal-binding</keyword>
<proteinExistence type="inferred from homology"/>
<dbReference type="PANTHER" id="PTHR24301:SF2">
    <property type="entry name" value="THROMBOXANE-A SYNTHASE"/>
    <property type="match status" value="1"/>
</dbReference>
<dbReference type="PROSITE" id="PS00086">
    <property type="entry name" value="CYTOCHROME_P450"/>
    <property type="match status" value="1"/>
</dbReference>
<evidence type="ECO:0000313" key="4">
    <source>
        <dbReference type="EMBL" id="KXZ54778.1"/>
    </source>
</evidence>
<dbReference type="GO" id="GO:0020037">
    <property type="term" value="F:heme binding"/>
    <property type="evidence" value="ECO:0007669"/>
    <property type="project" value="InterPro"/>
</dbReference>
<gene>
    <name evidence="4" type="ORF">GPECTOR_4g848</name>
</gene>
<name>A0A150GYM3_GONPE</name>
<dbReference type="Pfam" id="PF00067">
    <property type="entry name" value="p450"/>
    <property type="match status" value="2"/>
</dbReference>
<evidence type="ECO:0000313" key="5">
    <source>
        <dbReference type="Proteomes" id="UP000075714"/>
    </source>
</evidence>
<dbReference type="GO" id="GO:0016705">
    <property type="term" value="F:oxidoreductase activity, acting on paired donors, with incorporation or reduction of molecular oxygen"/>
    <property type="evidence" value="ECO:0007669"/>
    <property type="project" value="InterPro"/>
</dbReference>
<dbReference type="Proteomes" id="UP000075714">
    <property type="component" value="Unassembled WGS sequence"/>
</dbReference>
<protein>
    <recommendedName>
        <fullName evidence="6">Cytochrome P450</fullName>
    </recommendedName>
</protein>
<dbReference type="InterPro" id="IPR017972">
    <property type="entry name" value="Cyt_P450_CS"/>
</dbReference>
<comment type="cofactor">
    <cofactor evidence="1">
        <name>heme</name>
        <dbReference type="ChEBI" id="CHEBI:30413"/>
    </cofactor>
</comment>